<keyword evidence="2" id="KW-1185">Reference proteome</keyword>
<gene>
    <name evidence="1" type="ORF">PACLA_8A008125</name>
</gene>
<organism evidence="1 2">
    <name type="scientific">Paramuricea clavata</name>
    <name type="common">Red gorgonian</name>
    <name type="synonym">Violescent sea-whip</name>
    <dbReference type="NCBI Taxonomy" id="317549"/>
    <lineage>
        <taxon>Eukaryota</taxon>
        <taxon>Metazoa</taxon>
        <taxon>Cnidaria</taxon>
        <taxon>Anthozoa</taxon>
        <taxon>Octocorallia</taxon>
        <taxon>Malacalcyonacea</taxon>
        <taxon>Plexauridae</taxon>
        <taxon>Paramuricea</taxon>
    </lineage>
</organism>
<reference evidence="1" key="1">
    <citation type="submission" date="2020-04" db="EMBL/GenBank/DDBJ databases">
        <authorList>
            <person name="Alioto T."/>
            <person name="Alioto T."/>
            <person name="Gomez Garrido J."/>
        </authorList>
    </citation>
    <scope>NUCLEOTIDE SEQUENCE</scope>
    <source>
        <strain evidence="1">A484AB</strain>
    </source>
</reference>
<dbReference type="Proteomes" id="UP001152795">
    <property type="component" value="Unassembled WGS sequence"/>
</dbReference>
<dbReference type="EMBL" id="CACRXK020008339">
    <property type="protein sequence ID" value="CAB4014519.1"/>
    <property type="molecule type" value="Genomic_DNA"/>
</dbReference>
<sequence>MVVSLIHPNTCGFAKVIAWQLEKSTASTAIRSDGESLPKFRSRISKLHYENFIEAFSECKENYSISFATFQKRFQDLHTKFVKWNSRKINERVKYLATFETEKWKKLPSSKKAEHSLQECRGCSHSYSYEQSLFPVKSKQFNNCQDKNNFVTATQTANDVGESKAKVKCKKREVTKAARELYAQINLQFQKICQVPLAQALVSVPELQLQQKKSKTEMKKEKRDCYRKVKARIEEEWKETDMLRCFGNRQSLKSRQKDRLAQAFEPRLSPEHSQVPEIKRSPVGIFDKMAWDKDALKSEVESYENGKFVNWSQLAKDYNVTNTKGKIAANGGQIVKEWLKSVDSNDTTPIQMIHAFDERRGEA</sequence>
<comment type="caution">
    <text evidence="1">The sequence shown here is derived from an EMBL/GenBank/DDBJ whole genome shotgun (WGS) entry which is preliminary data.</text>
</comment>
<name>A0A6S7IC11_PARCT</name>
<evidence type="ECO:0000313" key="2">
    <source>
        <dbReference type="Proteomes" id="UP001152795"/>
    </source>
</evidence>
<proteinExistence type="predicted"/>
<protein>
    <submittedName>
        <fullName evidence="1">Uncharacterized protein</fullName>
    </submittedName>
</protein>
<accession>A0A6S7IC11</accession>
<evidence type="ECO:0000313" key="1">
    <source>
        <dbReference type="EMBL" id="CAB4014519.1"/>
    </source>
</evidence>
<dbReference type="OrthoDB" id="5980153at2759"/>
<dbReference type="AlphaFoldDB" id="A0A6S7IC11"/>